<comment type="caution">
    <text evidence="2">The sequence shown here is derived from an EMBL/GenBank/DDBJ whole genome shotgun (WGS) entry which is preliminary data.</text>
</comment>
<dbReference type="EMBL" id="SOSA01000081">
    <property type="protein sequence ID" value="THC97270.1"/>
    <property type="molecule type" value="Genomic_DNA"/>
</dbReference>
<proteinExistence type="predicted"/>
<sequence length="218" mass="24912">MSSFPIQPTLYENSCLVRFSDSQSLLFSIAIPFFGTHSTHTENDRSLCRWKYLSFGVATHRAEDWTVACLLKSESVCQSRNCGHVLNLERGRRFQEWTVVARLWGFQESTNSLGCKVAASKRGTRIAVANWKRLYIWALEPDALIEQNGNGFYPPSSRSERCDMIELRPIVLSLDAVCFKLQFTHNENELVAITDRGIVYWDVGPFGRGQRKTQQLVI</sequence>
<accession>A0A4S3JP93</accession>
<reference evidence="1 4" key="2">
    <citation type="submission" date="2019-08" db="EMBL/GenBank/DDBJ databases">
        <title>The genome sequence of a newly discovered highly antifungal drug resistant Aspergillus species, Aspergillus tanneri NIH 1004.</title>
        <authorList>
            <person name="Mounaud S."/>
            <person name="Singh I."/>
            <person name="Joardar V."/>
            <person name="Pakala S."/>
            <person name="Pakala S."/>
            <person name="Venepally P."/>
            <person name="Chung J.K."/>
            <person name="Losada L."/>
            <person name="Nierman W.C."/>
        </authorList>
    </citation>
    <scope>NUCLEOTIDE SEQUENCE [LARGE SCALE GENOMIC DNA]</scope>
    <source>
        <strain evidence="1 4">NIH1004</strain>
    </source>
</reference>
<reference evidence="2 3" key="1">
    <citation type="submission" date="2019-03" db="EMBL/GenBank/DDBJ databases">
        <title>The genome sequence of a newly discovered highly antifungal drug resistant Aspergillus species, Aspergillus tanneri NIH 1004.</title>
        <authorList>
            <person name="Mounaud S."/>
            <person name="Singh I."/>
            <person name="Joardar V."/>
            <person name="Pakala S."/>
            <person name="Pakala S."/>
            <person name="Venepally P."/>
            <person name="Hoover J."/>
            <person name="Nierman W."/>
            <person name="Chung J."/>
            <person name="Losada L."/>
        </authorList>
    </citation>
    <scope>NUCLEOTIDE SEQUENCE [LARGE SCALE GENOMIC DNA]</scope>
    <source>
        <strain evidence="2 3">NIH1004</strain>
    </source>
</reference>
<organism evidence="2 3">
    <name type="scientific">Aspergillus tanneri</name>
    <dbReference type="NCBI Taxonomy" id="1220188"/>
    <lineage>
        <taxon>Eukaryota</taxon>
        <taxon>Fungi</taxon>
        <taxon>Dikarya</taxon>
        <taxon>Ascomycota</taxon>
        <taxon>Pezizomycotina</taxon>
        <taxon>Eurotiomycetes</taxon>
        <taxon>Eurotiomycetidae</taxon>
        <taxon>Eurotiales</taxon>
        <taxon>Aspergillaceae</taxon>
        <taxon>Aspergillus</taxon>
        <taxon>Aspergillus subgen. Circumdati</taxon>
    </lineage>
</organism>
<evidence type="ECO:0000313" key="4">
    <source>
        <dbReference type="Proteomes" id="UP000324241"/>
    </source>
</evidence>
<evidence type="ECO:0000313" key="2">
    <source>
        <dbReference type="EMBL" id="THC97270.1"/>
    </source>
</evidence>
<keyword evidence="3" id="KW-1185">Reference proteome</keyword>
<dbReference type="RefSeq" id="XP_033429399.1">
    <property type="nucleotide sequence ID" value="XM_033567404.1"/>
</dbReference>
<dbReference type="Proteomes" id="UP000324241">
    <property type="component" value="Unassembled WGS sequence"/>
</dbReference>
<dbReference type="OrthoDB" id="4463339at2759"/>
<dbReference type="STRING" id="1220188.A0A4S3JP93"/>
<protein>
    <submittedName>
        <fullName evidence="2">Uncharacterized protein</fullName>
    </submittedName>
</protein>
<dbReference type="EMBL" id="QUQM01000001">
    <property type="protein sequence ID" value="KAA8650038.1"/>
    <property type="molecule type" value="Genomic_DNA"/>
</dbReference>
<dbReference type="VEuPathDB" id="FungiDB:EYZ11_003272"/>
<gene>
    <name evidence="1" type="ORF">ATNIH1004_002719</name>
    <name evidence="2" type="ORF">EYZ11_003272</name>
</gene>
<evidence type="ECO:0000313" key="3">
    <source>
        <dbReference type="Proteomes" id="UP000308092"/>
    </source>
</evidence>
<dbReference type="GeneID" id="54325421"/>
<dbReference type="Proteomes" id="UP000308092">
    <property type="component" value="Unassembled WGS sequence"/>
</dbReference>
<evidence type="ECO:0000313" key="1">
    <source>
        <dbReference type="EMBL" id="KAA8650038.1"/>
    </source>
</evidence>
<name>A0A4S3JP93_9EURO</name>
<dbReference type="AlphaFoldDB" id="A0A4S3JP93"/>